<comment type="cofactor">
    <cofactor evidence="1">
        <name>FAD</name>
        <dbReference type="ChEBI" id="CHEBI:57692"/>
    </cofactor>
</comment>
<dbReference type="InterPro" id="IPR023753">
    <property type="entry name" value="FAD/NAD-binding_dom"/>
</dbReference>
<sequence>MIYDCAIIGGGPAGLNAALVLGRARRNVALFDHNKPRNAVTHASHGFLTRDGVTPAEFRRVAYEEVLKYPSVEHHPVEVTDIRKLNAGFLISTHEGEQIQARKLLFASGLQETLPDIPGVRNLYGKSLFYCPYCDGWELRDKSLFVLWDHPRVFQHAKLLYNWSRDLIVCTNGPGILTNEQKQILASRDIVVSEQSVSAFHGSDGKLRLVEFTDGSRIERTGGFIAPKWVPRAGFQQELGYAVNDLGGILTDGMGKSTVPGLFAAGEVTTGFPSQLIVAAAAGSIAAASINLELTEEAFSS</sequence>
<reference evidence="6 7" key="1">
    <citation type="submission" date="2023-07" db="EMBL/GenBank/DDBJ databases">
        <title>Sorghum-associated microbial communities from plants grown in Nebraska, USA.</title>
        <authorList>
            <person name="Schachtman D."/>
        </authorList>
    </citation>
    <scope>NUCLEOTIDE SEQUENCE [LARGE SCALE GENOMIC DNA]</scope>
    <source>
        <strain evidence="6 7">CC482</strain>
    </source>
</reference>
<dbReference type="PRINTS" id="PR00368">
    <property type="entry name" value="FADPNR"/>
</dbReference>
<feature type="domain" description="FAD/NAD(P)-binding" evidence="5">
    <location>
        <begin position="184"/>
        <end position="283"/>
    </location>
</feature>
<name>A0ABT9U3W5_PAEHA</name>
<dbReference type="Pfam" id="PF07992">
    <property type="entry name" value="Pyr_redox_2"/>
    <property type="match status" value="2"/>
</dbReference>
<evidence type="ECO:0000313" key="7">
    <source>
        <dbReference type="Proteomes" id="UP001229346"/>
    </source>
</evidence>
<keyword evidence="7" id="KW-1185">Reference proteome</keyword>
<keyword evidence="3" id="KW-0285">Flavoprotein</keyword>
<comment type="subunit">
    <text evidence="2">Homodimer.</text>
</comment>
<comment type="caution">
    <text evidence="6">The sequence shown here is derived from an EMBL/GenBank/DDBJ whole genome shotgun (WGS) entry which is preliminary data.</text>
</comment>
<dbReference type="Gene3D" id="3.50.50.60">
    <property type="entry name" value="FAD/NAD(P)-binding domain"/>
    <property type="match status" value="2"/>
</dbReference>
<accession>A0ABT9U3W5</accession>
<evidence type="ECO:0000313" key="6">
    <source>
        <dbReference type="EMBL" id="MDQ0113663.1"/>
    </source>
</evidence>
<proteinExistence type="predicted"/>
<dbReference type="Proteomes" id="UP001229346">
    <property type="component" value="Unassembled WGS sequence"/>
</dbReference>
<dbReference type="EMBL" id="JAUSSU010000006">
    <property type="protein sequence ID" value="MDQ0113663.1"/>
    <property type="molecule type" value="Genomic_DNA"/>
</dbReference>
<dbReference type="RefSeq" id="WP_269868936.1">
    <property type="nucleotide sequence ID" value="NZ_JAUSSU010000006.1"/>
</dbReference>
<dbReference type="PRINTS" id="PR00469">
    <property type="entry name" value="PNDRDTASEII"/>
</dbReference>
<dbReference type="InterPro" id="IPR050097">
    <property type="entry name" value="Ferredoxin-NADP_redctase_2"/>
</dbReference>
<evidence type="ECO:0000259" key="5">
    <source>
        <dbReference type="Pfam" id="PF07992"/>
    </source>
</evidence>
<dbReference type="PANTHER" id="PTHR48105">
    <property type="entry name" value="THIOREDOXIN REDUCTASE 1-RELATED-RELATED"/>
    <property type="match status" value="1"/>
</dbReference>
<keyword evidence="4" id="KW-0560">Oxidoreductase</keyword>
<protein>
    <submittedName>
        <fullName evidence="6">Thioredoxin reductase</fullName>
    </submittedName>
</protein>
<evidence type="ECO:0000256" key="2">
    <source>
        <dbReference type="ARBA" id="ARBA00011738"/>
    </source>
</evidence>
<dbReference type="InterPro" id="IPR036188">
    <property type="entry name" value="FAD/NAD-bd_sf"/>
</dbReference>
<feature type="domain" description="FAD/NAD(P)-binding" evidence="5">
    <location>
        <begin position="3"/>
        <end position="143"/>
    </location>
</feature>
<evidence type="ECO:0000256" key="4">
    <source>
        <dbReference type="ARBA" id="ARBA00023002"/>
    </source>
</evidence>
<gene>
    <name evidence="6" type="ORF">J2T15_003106</name>
</gene>
<dbReference type="SUPFAM" id="SSF51905">
    <property type="entry name" value="FAD/NAD(P)-binding domain"/>
    <property type="match status" value="1"/>
</dbReference>
<evidence type="ECO:0000256" key="1">
    <source>
        <dbReference type="ARBA" id="ARBA00001974"/>
    </source>
</evidence>
<evidence type="ECO:0000256" key="3">
    <source>
        <dbReference type="ARBA" id="ARBA00022630"/>
    </source>
</evidence>
<organism evidence="6 7">
    <name type="scientific">Paenibacillus harenae</name>
    <dbReference type="NCBI Taxonomy" id="306543"/>
    <lineage>
        <taxon>Bacteria</taxon>
        <taxon>Bacillati</taxon>
        <taxon>Bacillota</taxon>
        <taxon>Bacilli</taxon>
        <taxon>Bacillales</taxon>
        <taxon>Paenibacillaceae</taxon>
        <taxon>Paenibacillus</taxon>
    </lineage>
</organism>